<organism evidence="7 8">
    <name type="scientific">Aplysia californica</name>
    <name type="common">California sea hare</name>
    <dbReference type="NCBI Taxonomy" id="6500"/>
    <lineage>
        <taxon>Eukaryota</taxon>
        <taxon>Metazoa</taxon>
        <taxon>Spiralia</taxon>
        <taxon>Lophotrochozoa</taxon>
        <taxon>Mollusca</taxon>
        <taxon>Gastropoda</taxon>
        <taxon>Heterobranchia</taxon>
        <taxon>Euthyneura</taxon>
        <taxon>Tectipleura</taxon>
        <taxon>Aplysiida</taxon>
        <taxon>Aplysioidea</taxon>
        <taxon>Aplysiidae</taxon>
        <taxon>Aplysia</taxon>
    </lineage>
</organism>
<dbReference type="InterPro" id="IPR019334">
    <property type="entry name" value="TMEM170A/B/YPR153W-like"/>
</dbReference>
<evidence type="ECO:0000256" key="3">
    <source>
        <dbReference type="ARBA" id="ARBA00022692"/>
    </source>
</evidence>
<feature type="transmembrane region" description="Helical" evidence="6">
    <location>
        <begin position="71"/>
        <end position="98"/>
    </location>
</feature>
<dbReference type="GeneID" id="101859250"/>
<feature type="transmembrane region" description="Helical" evidence="6">
    <location>
        <begin position="110"/>
        <end position="131"/>
    </location>
</feature>
<dbReference type="Pfam" id="PF10190">
    <property type="entry name" value="Tmemb_170"/>
    <property type="match status" value="1"/>
</dbReference>
<feature type="transmembrane region" description="Helical" evidence="6">
    <location>
        <begin position="35"/>
        <end position="59"/>
    </location>
</feature>
<evidence type="ECO:0000256" key="6">
    <source>
        <dbReference type="SAM" id="Phobius"/>
    </source>
</evidence>
<sequence>MLLLSNRDFQTGDHDSVLNVISLSPNDDLNSFVEIWYQVFLWALFSSLFVHIVGSLIAFCRLRKHRIGRWIPLVILGMGVISPLTGGVVTSAAIAGVYRACDIVMMPFYALVWGVGQTFGVLLISFTRIVATL</sequence>
<evidence type="ECO:0000313" key="7">
    <source>
        <dbReference type="Proteomes" id="UP000694888"/>
    </source>
</evidence>
<accession>A0ABM0JSZ9</accession>
<keyword evidence="3 6" id="KW-0812">Transmembrane</keyword>
<gene>
    <name evidence="8" type="primary">LOC101859250</name>
</gene>
<evidence type="ECO:0000313" key="8">
    <source>
        <dbReference type="RefSeq" id="XP_005100798.1"/>
    </source>
</evidence>
<proteinExistence type="inferred from homology"/>
<keyword evidence="5 6" id="KW-0472">Membrane</keyword>
<protein>
    <submittedName>
        <fullName evidence="8">Transmembrane protein 170A</fullName>
    </submittedName>
</protein>
<evidence type="ECO:0000256" key="5">
    <source>
        <dbReference type="ARBA" id="ARBA00023136"/>
    </source>
</evidence>
<evidence type="ECO:0000256" key="4">
    <source>
        <dbReference type="ARBA" id="ARBA00022989"/>
    </source>
</evidence>
<evidence type="ECO:0000256" key="1">
    <source>
        <dbReference type="ARBA" id="ARBA00004141"/>
    </source>
</evidence>
<dbReference type="Proteomes" id="UP000694888">
    <property type="component" value="Unplaced"/>
</dbReference>
<name>A0ABM0JSZ9_APLCA</name>
<keyword evidence="4 6" id="KW-1133">Transmembrane helix</keyword>
<keyword evidence="7" id="KW-1185">Reference proteome</keyword>
<comment type="subcellular location">
    <subcellularLocation>
        <location evidence="1">Membrane</location>
        <topology evidence="1">Multi-pass membrane protein</topology>
    </subcellularLocation>
</comment>
<dbReference type="PANTHER" id="PTHR22779:SF6">
    <property type="entry name" value="SD17342P"/>
    <property type="match status" value="1"/>
</dbReference>
<dbReference type="PANTHER" id="PTHR22779">
    <property type="entry name" value="SD17342P"/>
    <property type="match status" value="1"/>
</dbReference>
<dbReference type="RefSeq" id="XP_005100798.1">
    <property type="nucleotide sequence ID" value="XM_005100741.3"/>
</dbReference>
<evidence type="ECO:0000256" key="2">
    <source>
        <dbReference type="ARBA" id="ARBA00006325"/>
    </source>
</evidence>
<comment type="similarity">
    <text evidence="2">Belongs to the TMEM170 family.</text>
</comment>
<reference evidence="8" key="1">
    <citation type="submission" date="2025-08" db="UniProtKB">
        <authorList>
            <consortium name="RefSeq"/>
        </authorList>
    </citation>
    <scope>IDENTIFICATION</scope>
</reference>